<dbReference type="Gene3D" id="3.20.20.100">
    <property type="entry name" value="NADP-dependent oxidoreductase domain"/>
    <property type="match status" value="1"/>
</dbReference>
<reference evidence="11" key="2">
    <citation type="submission" date="2015-06" db="UniProtKB">
        <authorList>
            <consortium name="EnsemblMetazoa"/>
        </authorList>
    </citation>
    <scope>IDENTIFICATION</scope>
</reference>
<evidence type="ECO:0000256" key="9">
    <source>
        <dbReference type="ARBA" id="ARBA00023065"/>
    </source>
</evidence>
<keyword evidence="5" id="KW-0633">Potassium transport</keyword>
<evidence type="ECO:0000256" key="8">
    <source>
        <dbReference type="ARBA" id="ARBA00023002"/>
    </source>
</evidence>
<evidence type="ECO:0000256" key="2">
    <source>
        <dbReference type="ARBA" id="ARBA00006515"/>
    </source>
</evidence>
<evidence type="ECO:0000256" key="1">
    <source>
        <dbReference type="ARBA" id="ARBA00004496"/>
    </source>
</evidence>
<keyword evidence="9" id="KW-0406">Ion transport</keyword>
<protein>
    <recommendedName>
        <fullName evidence="10">NADP-dependent oxidoreductase domain-containing protein</fullName>
    </recommendedName>
</protein>
<dbReference type="InterPro" id="IPR005983">
    <property type="entry name" value="K_chnl_volt-dep_bsu_KCNAB"/>
</dbReference>
<keyword evidence="6" id="KW-0521">NADP</keyword>
<dbReference type="GO" id="GO:0008076">
    <property type="term" value="C:voltage-gated potassium channel complex"/>
    <property type="evidence" value="ECO:0007669"/>
    <property type="project" value="TreeGrafter"/>
</dbReference>
<evidence type="ECO:0000256" key="3">
    <source>
        <dbReference type="ARBA" id="ARBA00022448"/>
    </source>
</evidence>
<name>T1KVZ7_TETUR</name>
<evidence type="ECO:0000256" key="6">
    <source>
        <dbReference type="ARBA" id="ARBA00022857"/>
    </source>
</evidence>
<feature type="domain" description="NADP-dependent oxidoreductase" evidence="10">
    <location>
        <begin position="82"/>
        <end position="373"/>
    </location>
</feature>
<evidence type="ECO:0000313" key="11">
    <source>
        <dbReference type="EnsemblMetazoa" id="tetur23g02430.1"/>
    </source>
</evidence>
<evidence type="ECO:0000256" key="4">
    <source>
        <dbReference type="ARBA" id="ARBA00022490"/>
    </source>
</evidence>
<dbReference type="GO" id="GO:1901379">
    <property type="term" value="P:regulation of potassium ion transmembrane transport"/>
    <property type="evidence" value="ECO:0007669"/>
    <property type="project" value="TreeGrafter"/>
</dbReference>
<dbReference type="STRING" id="32264.T1KVZ7"/>
<dbReference type="EMBL" id="CAEY01000620">
    <property type="status" value="NOT_ANNOTATED_CDS"/>
    <property type="molecule type" value="Genomic_DNA"/>
</dbReference>
<dbReference type="InterPro" id="IPR005399">
    <property type="entry name" value="K_chnl_volt-dep_bsu_KCNAB-rel"/>
</dbReference>
<dbReference type="HOGENOM" id="CLU_1995521_0_0_1"/>
<reference evidence="12" key="1">
    <citation type="submission" date="2011-08" db="EMBL/GenBank/DDBJ databases">
        <authorList>
            <person name="Rombauts S."/>
        </authorList>
    </citation>
    <scope>NUCLEOTIDE SEQUENCE</scope>
    <source>
        <strain evidence="12">London</strain>
    </source>
</reference>
<organism evidence="11 12">
    <name type="scientific">Tetranychus urticae</name>
    <name type="common">Two-spotted spider mite</name>
    <dbReference type="NCBI Taxonomy" id="32264"/>
    <lineage>
        <taxon>Eukaryota</taxon>
        <taxon>Metazoa</taxon>
        <taxon>Ecdysozoa</taxon>
        <taxon>Arthropoda</taxon>
        <taxon>Chelicerata</taxon>
        <taxon>Arachnida</taxon>
        <taxon>Acari</taxon>
        <taxon>Acariformes</taxon>
        <taxon>Trombidiformes</taxon>
        <taxon>Prostigmata</taxon>
        <taxon>Eleutherengona</taxon>
        <taxon>Raphignathae</taxon>
        <taxon>Tetranychoidea</taxon>
        <taxon>Tetranychidae</taxon>
        <taxon>Tetranychus</taxon>
    </lineage>
</organism>
<dbReference type="Proteomes" id="UP000015104">
    <property type="component" value="Unassembled WGS sequence"/>
</dbReference>
<dbReference type="GO" id="GO:0005249">
    <property type="term" value="F:voltage-gated potassium channel activity"/>
    <property type="evidence" value="ECO:0007669"/>
    <property type="project" value="InterPro"/>
</dbReference>
<dbReference type="NCBIfam" id="TIGR01293">
    <property type="entry name" value="Kv_beta"/>
    <property type="match status" value="1"/>
</dbReference>
<dbReference type="AlphaFoldDB" id="T1KVZ7"/>
<evidence type="ECO:0000256" key="7">
    <source>
        <dbReference type="ARBA" id="ARBA00022958"/>
    </source>
</evidence>
<sequence length="413" mass="46315">MWLITQQQTSHHTQQHAHMQHHGYRNEINANEYPFMGDTNSPAYSATPSTPRYEIFANFAPPAVGSMKYKNLGKSGLQIPTVGFGLWSAFGTRLSDQAAEELVSVAYENGCNYFDTGDAFVNGRSEVMLGNILRKRGWKRNTYMVSTKLFWNNGPSATAGGCGLSRKMLTEALEASLRRLQLRYVDIVIINKLDGMCPMEEIVRTMGNLIDRGLTFYWGTSRWSPVHIMEAFSVARQFNCPPPTCEQMEYHMFTREKMELYMPELYHKVGVGSIVWSPFSLNNDEGIAFISKRSLKTDVKTNIAQGKLAELNGIISKLSCDMTQFTTAWSLRNENVNCILIAPRSLDQLYSQLNTIKLISKLTPAILEEVEKVLDNRPMARKIVPSGSVHVSLAPNGCENGVSTSQRESATNL</sequence>
<dbReference type="GO" id="GO:0015459">
    <property type="term" value="F:potassium channel regulator activity"/>
    <property type="evidence" value="ECO:0007669"/>
    <property type="project" value="TreeGrafter"/>
</dbReference>
<dbReference type="GO" id="GO:0044325">
    <property type="term" value="F:transmembrane transporter binding"/>
    <property type="evidence" value="ECO:0007669"/>
    <property type="project" value="TreeGrafter"/>
</dbReference>
<dbReference type="EnsemblMetazoa" id="tetur23g02430.1">
    <property type="protein sequence ID" value="tetur23g02430.1"/>
    <property type="gene ID" value="tetur23g02430"/>
</dbReference>
<keyword evidence="7" id="KW-0630">Potassium</keyword>
<dbReference type="InterPro" id="IPR036812">
    <property type="entry name" value="NAD(P)_OxRdtase_dom_sf"/>
</dbReference>
<comment type="subcellular location">
    <subcellularLocation>
        <location evidence="1">Cytoplasm</location>
    </subcellularLocation>
</comment>
<dbReference type="PRINTS" id="PR01577">
    <property type="entry name" value="KCNABCHANNEL"/>
</dbReference>
<evidence type="ECO:0000313" key="12">
    <source>
        <dbReference type="Proteomes" id="UP000015104"/>
    </source>
</evidence>
<accession>T1KVZ7</accession>
<comment type="similarity">
    <text evidence="2">Belongs to the shaker potassium channel beta subunit family.</text>
</comment>
<evidence type="ECO:0000259" key="10">
    <source>
        <dbReference type="Pfam" id="PF00248"/>
    </source>
</evidence>
<dbReference type="Pfam" id="PF00248">
    <property type="entry name" value="Aldo_ket_red"/>
    <property type="match status" value="1"/>
</dbReference>
<keyword evidence="4" id="KW-0963">Cytoplasm</keyword>
<keyword evidence="12" id="KW-1185">Reference proteome</keyword>
<dbReference type="PANTHER" id="PTHR43150:SF2">
    <property type="entry name" value="HYPERKINETIC, ISOFORM M"/>
    <property type="match status" value="1"/>
</dbReference>
<proteinExistence type="inferred from homology"/>
<dbReference type="CDD" id="cd19142">
    <property type="entry name" value="AKR_AKR6B1"/>
    <property type="match status" value="1"/>
</dbReference>
<keyword evidence="8" id="KW-0560">Oxidoreductase</keyword>
<dbReference type="InterPro" id="IPR023210">
    <property type="entry name" value="NADP_OxRdtase_dom"/>
</dbReference>
<dbReference type="SUPFAM" id="SSF51430">
    <property type="entry name" value="NAD(P)-linked oxidoreductase"/>
    <property type="match status" value="1"/>
</dbReference>
<dbReference type="GO" id="GO:0016491">
    <property type="term" value="F:oxidoreductase activity"/>
    <property type="evidence" value="ECO:0007669"/>
    <property type="project" value="UniProtKB-KW"/>
</dbReference>
<evidence type="ECO:0000256" key="5">
    <source>
        <dbReference type="ARBA" id="ARBA00022538"/>
    </source>
</evidence>
<keyword evidence="3" id="KW-0813">Transport</keyword>
<dbReference type="eggNOG" id="KOG1575">
    <property type="taxonomic scope" value="Eukaryota"/>
</dbReference>
<dbReference type="GO" id="GO:0005737">
    <property type="term" value="C:cytoplasm"/>
    <property type="evidence" value="ECO:0007669"/>
    <property type="project" value="UniProtKB-SubCell"/>
</dbReference>
<dbReference type="PANTHER" id="PTHR43150">
    <property type="entry name" value="HYPERKINETIC, ISOFORM M"/>
    <property type="match status" value="1"/>
</dbReference>